<feature type="compositionally biased region" description="Basic and acidic residues" evidence="1">
    <location>
        <begin position="57"/>
        <end position="69"/>
    </location>
</feature>
<dbReference type="Gene3D" id="2.40.50.40">
    <property type="match status" value="1"/>
</dbReference>
<evidence type="ECO:0000313" key="4">
    <source>
        <dbReference type="WBParaSite" id="MBELARI_LOCUS4605"/>
    </source>
</evidence>
<evidence type="ECO:0000256" key="1">
    <source>
        <dbReference type="SAM" id="MobiDB-lite"/>
    </source>
</evidence>
<feature type="region of interest" description="Disordered" evidence="1">
    <location>
        <begin position="101"/>
        <end position="252"/>
    </location>
</feature>
<name>A0AAF3FDC6_9BILA</name>
<feature type="compositionally biased region" description="Polar residues" evidence="1">
    <location>
        <begin position="228"/>
        <end position="241"/>
    </location>
</feature>
<keyword evidence="3" id="KW-1185">Reference proteome</keyword>
<feature type="compositionally biased region" description="Low complexity" evidence="1">
    <location>
        <begin position="22"/>
        <end position="33"/>
    </location>
</feature>
<accession>A0AAF3FDC6</accession>
<feature type="compositionally biased region" description="Basic and acidic residues" evidence="1">
    <location>
        <begin position="401"/>
        <end position="411"/>
    </location>
</feature>
<feature type="domain" description="Chromo" evidence="2">
    <location>
        <begin position="76"/>
        <end position="135"/>
    </location>
</feature>
<feature type="region of interest" description="Disordered" evidence="1">
    <location>
        <begin position="1"/>
        <end position="78"/>
    </location>
</feature>
<dbReference type="SMART" id="SM00298">
    <property type="entry name" value="CHROMO"/>
    <property type="match status" value="1"/>
</dbReference>
<sequence length="650" mass="72962">MAPTLPQQKQKRKEETRKRKTSNQSKGSSVGSSIRERADSQTPKKRKRQAVIESDDKDDKKLRRTKSSDSDSQSTDNIEKIIAKRVDDDGSVYYIVRWKNYPPEADSEEPASNVDAPELIRQFEQEQQKLRKRSFEKNTSSSQLPTTSRSARPTSTLRNKVVVKNVAKTPQKGSTSLPREKSASANPPLQKSAQKHPFDTVTKSPSKSDVPNVLTSRTPVEELPSVHADNSSNVSNVQSKPSKNKAPVRLTTPMMSVRKEAIARSNNGLFLLGKKKFETTAGLHPKERMLRQERREREVQAIREKRMSTENAFDPHPEAPTPQKICSTSIVFEQPTAASAKPLKAKLVPPSLPKKRASTNSLESDRFTESILPIAKKESTSTTVASIRPGLGISSSVKSSLSKEKQSKTNERTSTPSEPQDYRMLNGEASTAISVSLTRQEANLSVTKTIRKDVKASVTQSLQSVTTRATNDGDNSQLSESQIDIIKREMDEVNATHREEEHWRRGKEQKRQESLAERIQGAEEKKKLEAQKSAKASKKTERIYDPRAVSPSNNDDEIFDPRAVKNHEASTNVSLQRKNPPSLPSCLLDRGIKIEKIMKLFFVKNELVGLCKYKNCLVMQIVTVEKIKEVDPQALLRAYEPLFWDTQTNE</sequence>
<feature type="compositionally biased region" description="Low complexity" evidence="1">
    <location>
        <begin position="144"/>
        <end position="158"/>
    </location>
</feature>
<organism evidence="3 4">
    <name type="scientific">Mesorhabditis belari</name>
    <dbReference type="NCBI Taxonomy" id="2138241"/>
    <lineage>
        <taxon>Eukaryota</taxon>
        <taxon>Metazoa</taxon>
        <taxon>Ecdysozoa</taxon>
        <taxon>Nematoda</taxon>
        <taxon>Chromadorea</taxon>
        <taxon>Rhabditida</taxon>
        <taxon>Rhabditina</taxon>
        <taxon>Rhabditomorpha</taxon>
        <taxon>Rhabditoidea</taxon>
        <taxon>Rhabditidae</taxon>
        <taxon>Mesorhabditinae</taxon>
        <taxon>Mesorhabditis</taxon>
    </lineage>
</organism>
<feature type="region of interest" description="Disordered" evidence="1">
    <location>
        <begin position="392"/>
        <end position="422"/>
    </location>
</feature>
<dbReference type="CDD" id="cd00024">
    <property type="entry name" value="CD_CSD"/>
    <property type="match status" value="1"/>
</dbReference>
<dbReference type="SUPFAM" id="SSF54160">
    <property type="entry name" value="Chromo domain-like"/>
    <property type="match status" value="2"/>
</dbReference>
<dbReference type="Proteomes" id="UP000887575">
    <property type="component" value="Unassembled WGS sequence"/>
</dbReference>
<dbReference type="WBParaSite" id="MBELARI_LOCUS4605">
    <property type="protein sequence ID" value="MBELARI_LOCUS4605"/>
    <property type="gene ID" value="MBELARI_LOCUS4605"/>
</dbReference>
<proteinExistence type="predicted"/>
<dbReference type="InterPro" id="IPR016197">
    <property type="entry name" value="Chromo-like_dom_sf"/>
</dbReference>
<feature type="compositionally biased region" description="Basic and acidic residues" evidence="1">
    <location>
        <begin position="509"/>
        <end position="545"/>
    </location>
</feature>
<dbReference type="Pfam" id="PF00385">
    <property type="entry name" value="Chromo"/>
    <property type="match status" value="1"/>
</dbReference>
<evidence type="ECO:0000259" key="2">
    <source>
        <dbReference type="PROSITE" id="PS50013"/>
    </source>
</evidence>
<feature type="compositionally biased region" description="Polar residues" evidence="1">
    <location>
        <begin position="171"/>
        <end position="192"/>
    </location>
</feature>
<feature type="region of interest" description="Disordered" evidence="1">
    <location>
        <begin position="495"/>
        <end position="558"/>
    </location>
</feature>
<dbReference type="PROSITE" id="PS50013">
    <property type="entry name" value="CHROMO_2"/>
    <property type="match status" value="1"/>
</dbReference>
<protein>
    <recommendedName>
        <fullName evidence="2">Chromo domain-containing protein</fullName>
    </recommendedName>
</protein>
<feature type="compositionally biased region" description="Polar residues" evidence="1">
    <location>
        <begin position="201"/>
        <end position="218"/>
    </location>
</feature>
<dbReference type="InterPro" id="IPR000953">
    <property type="entry name" value="Chromo/chromo_shadow_dom"/>
</dbReference>
<reference evidence="4" key="1">
    <citation type="submission" date="2024-02" db="UniProtKB">
        <authorList>
            <consortium name="WormBaseParasite"/>
        </authorList>
    </citation>
    <scope>IDENTIFICATION</scope>
</reference>
<dbReference type="AlphaFoldDB" id="A0AAF3FDC6"/>
<feature type="compositionally biased region" description="Basic and acidic residues" evidence="1">
    <location>
        <begin position="121"/>
        <end position="136"/>
    </location>
</feature>
<dbReference type="InterPro" id="IPR023780">
    <property type="entry name" value="Chromo_domain"/>
</dbReference>
<evidence type="ECO:0000313" key="3">
    <source>
        <dbReference type="Proteomes" id="UP000887575"/>
    </source>
</evidence>